<evidence type="ECO:0000313" key="2">
    <source>
        <dbReference type="Proteomes" id="UP001454036"/>
    </source>
</evidence>
<dbReference type="Proteomes" id="UP001454036">
    <property type="component" value="Unassembled WGS sequence"/>
</dbReference>
<gene>
    <name evidence="1" type="ORF">LIER_25806</name>
</gene>
<accession>A0AAV3R7L3</accession>
<dbReference type="AlphaFoldDB" id="A0AAV3R7L3"/>
<comment type="caution">
    <text evidence="1">The sequence shown here is derived from an EMBL/GenBank/DDBJ whole genome shotgun (WGS) entry which is preliminary data.</text>
</comment>
<protein>
    <submittedName>
        <fullName evidence="1">Uncharacterized protein</fullName>
    </submittedName>
</protein>
<name>A0AAV3R7L3_LITER</name>
<keyword evidence="2" id="KW-1185">Reference proteome</keyword>
<reference evidence="1 2" key="1">
    <citation type="submission" date="2024-01" db="EMBL/GenBank/DDBJ databases">
        <title>The complete chloroplast genome sequence of Lithospermum erythrorhizon: insights into the phylogenetic relationship among Boraginaceae species and the maternal lineages of purple gromwells.</title>
        <authorList>
            <person name="Okada T."/>
            <person name="Watanabe K."/>
        </authorList>
    </citation>
    <scope>NUCLEOTIDE SEQUENCE [LARGE SCALE GENOMIC DNA]</scope>
</reference>
<dbReference type="EMBL" id="BAABME010007860">
    <property type="protein sequence ID" value="GAA0171870.1"/>
    <property type="molecule type" value="Genomic_DNA"/>
</dbReference>
<organism evidence="1 2">
    <name type="scientific">Lithospermum erythrorhizon</name>
    <name type="common">Purple gromwell</name>
    <name type="synonym">Lithospermum officinale var. erythrorhizon</name>
    <dbReference type="NCBI Taxonomy" id="34254"/>
    <lineage>
        <taxon>Eukaryota</taxon>
        <taxon>Viridiplantae</taxon>
        <taxon>Streptophyta</taxon>
        <taxon>Embryophyta</taxon>
        <taxon>Tracheophyta</taxon>
        <taxon>Spermatophyta</taxon>
        <taxon>Magnoliopsida</taxon>
        <taxon>eudicotyledons</taxon>
        <taxon>Gunneridae</taxon>
        <taxon>Pentapetalae</taxon>
        <taxon>asterids</taxon>
        <taxon>lamiids</taxon>
        <taxon>Boraginales</taxon>
        <taxon>Boraginaceae</taxon>
        <taxon>Boraginoideae</taxon>
        <taxon>Lithospermeae</taxon>
        <taxon>Lithospermum</taxon>
    </lineage>
</organism>
<sequence length="86" mass="10274">MLIKNREARDHEANLRESFENLRKYNLILNLDKFWRIQASPDKIVKRAIELGEFDMRYKHRMSIKAQALAHFVLNAPTCRLGRYLS</sequence>
<proteinExistence type="predicted"/>
<evidence type="ECO:0000313" key="1">
    <source>
        <dbReference type="EMBL" id="GAA0171870.1"/>
    </source>
</evidence>